<dbReference type="EMBL" id="BONY01000009">
    <property type="protein sequence ID" value="GIH03698.1"/>
    <property type="molecule type" value="Genomic_DNA"/>
</dbReference>
<feature type="compositionally biased region" description="Polar residues" evidence="1">
    <location>
        <begin position="72"/>
        <end position="81"/>
    </location>
</feature>
<evidence type="ECO:0000313" key="3">
    <source>
        <dbReference type="Proteomes" id="UP000612899"/>
    </source>
</evidence>
<sequence length="81" mass="8996">MTSDTPDRRLWLIEIAVLASSDEVDRLADDLITTLCPDPTHDGDCSTPWALTTIDGSSFSARRQADMRESIRLTNPDPSDF</sequence>
<keyword evidence="3" id="KW-1185">Reference proteome</keyword>
<evidence type="ECO:0000313" key="2">
    <source>
        <dbReference type="EMBL" id="GIH03698.1"/>
    </source>
</evidence>
<dbReference type="Proteomes" id="UP000612899">
    <property type="component" value="Unassembled WGS sequence"/>
</dbReference>
<dbReference type="AlphaFoldDB" id="A0A8J3Q5K4"/>
<proteinExistence type="predicted"/>
<comment type="caution">
    <text evidence="2">The sequence shown here is derived from an EMBL/GenBank/DDBJ whole genome shotgun (WGS) entry which is preliminary data.</text>
</comment>
<protein>
    <submittedName>
        <fullName evidence="2">Uncharacterized protein</fullName>
    </submittedName>
</protein>
<feature type="region of interest" description="Disordered" evidence="1">
    <location>
        <begin position="61"/>
        <end position="81"/>
    </location>
</feature>
<accession>A0A8J3Q5K4</accession>
<name>A0A8J3Q5K4_9ACTN</name>
<reference evidence="2" key="1">
    <citation type="submission" date="2021-01" db="EMBL/GenBank/DDBJ databases">
        <title>Whole genome shotgun sequence of Rhizocola hellebori NBRC 109834.</title>
        <authorList>
            <person name="Komaki H."/>
            <person name="Tamura T."/>
        </authorList>
    </citation>
    <scope>NUCLEOTIDE SEQUENCE</scope>
    <source>
        <strain evidence="2">NBRC 109834</strain>
    </source>
</reference>
<organism evidence="2 3">
    <name type="scientific">Rhizocola hellebori</name>
    <dbReference type="NCBI Taxonomy" id="1392758"/>
    <lineage>
        <taxon>Bacteria</taxon>
        <taxon>Bacillati</taxon>
        <taxon>Actinomycetota</taxon>
        <taxon>Actinomycetes</taxon>
        <taxon>Micromonosporales</taxon>
        <taxon>Micromonosporaceae</taxon>
        <taxon>Rhizocola</taxon>
    </lineage>
</organism>
<gene>
    <name evidence="2" type="ORF">Rhe02_17650</name>
</gene>
<dbReference type="RefSeq" id="WP_203907614.1">
    <property type="nucleotide sequence ID" value="NZ_BONY01000009.1"/>
</dbReference>
<evidence type="ECO:0000256" key="1">
    <source>
        <dbReference type="SAM" id="MobiDB-lite"/>
    </source>
</evidence>